<dbReference type="InterPro" id="IPR013766">
    <property type="entry name" value="Thioredoxin_domain"/>
</dbReference>
<feature type="region of interest" description="Disordered" evidence="9">
    <location>
        <begin position="212"/>
        <end position="276"/>
    </location>
</feature>
<keyword evidence="10" id="KW-0472">Membrane</keyword>
<keyword evidence="7" id="KW-1015">Disulfide bond</keyword>
<proteinExistence type="predicted"/>
<feature type="chain" id="PRO_5037206600" evidence="11">
    <location>
        <begin position="19"/>
        <end position="276"/>
    </location>
</feature>
<keyword evidence="10" id="KW-0812">Transmembrane</keyword>
<feature type="transmembrane region" description="Helical" evidence="10">
    <location>
        <begin position="168"/>
        <end position="193"/>
    </location>
</feature>
<keyword evidence="2" id="KW-0813">Transport</keyword>
<evidence type="ECO:0000256" key="10">
    <source>
        <dbReference type="SAM" id="Phobius"/>
    </source>
</evidence>
<dbReference type="PANTHER" id="PTHR46107:SF3">
    <property type="entry name" value="THIOREDOXIN DOMAIN-CONTAINING PROTEIN"/>
    <property type="match status" value="1"/>
</dbReference>
<accession>A0A915HTX2</accession>
<keyword evidence="13" id="KW-1185">Reference proteome</keyword>
<dbReference type="GO" id="GO:0015036">
    <property type="term" value="F:disulfide oxidoreductase activity"/>
    <property type="evidence" value="ECO:0007669"/>
    <property type="project" value="TreeGrafter"/>
</dbReference>
<evidence type="ECO:0000313" key="13">
    <source>
        <dbReference type="Proteomes" id="UP000887565"/>
    </source>
</evidence>
<protein>
    <submittedName>
        <fullName evidence="14">Thioredoxin domain-containing protein</fullName>
    </submittedName>
</protein>
<evidence type="ECO:0000256" key="1">
    <source>
        <dbReference type="ARBA" id="ARBA00004389"/>
    </source>
</evidence>
<evidence type="ECO:0000256" key="9">
    <source>
        <dbReference type="SAM" id="MobiDB-lite"/>
    </source>
</evidence>
<dbReference type="WBParaSite" id="nRc.2.0.1.t04986-RA">
    <property type="protein sequence ID" value="nRc.2.0.1.t04986-RA"/>
    <property type="gene ID" value="nRc.2.0.1.g04986"/>
</dbReference>
<evidence type="ECO:0000256" key="11">
    <source>
        <dbReference type="SAM" id="SignalP"/>
    </source>
</evidence>
<evidence type="ECO:0000313" key="14">
    <source>
        <dbReference type="WBParaSite" id="nRc.2.0.1.t04986-RA"/>
    </source>
</evidence>
<dbReference type="AlphaFoldDB" id="A0A915HTX2"/>
<sequence length="276" mass="31441">MEEKYFLILISLFHFVSIKQEMLDECFFGSEVRTQNCICFSHAPWCPACRDLRKAWEGFADWSEDLKVNIAEVDVTVSPGLSGRFLVTALPTIYHVKDGVFRQYLGSRDKDDFITFIEDKKYSSVPPLASWKHPDTYQMTLVSYFFKLSMFVRDMHNHLVEKQNIPPWASYAIFGCGILVLGCILGFVIVYLIDCLFPTALGDVATEKSTTDVNKSKNKKKQTKKNVKNKDKKSDNESSDSELNVAKNSQSEGETSGNDDKTRQRKKLQNGGARKE</sequence>
<dbReference type="Gene3D" id="3.40.30.10">
    <property type="entry name" value="Glutaredoxin"/>
    <property type="match status" value="1"/>
</dbReference>
<evidence type="ECO:0000259" key="12">
    <source>
        <dbReference type="Pfam" id="PF00085"/>
    </source>
</evidence>
<keyword evidence="6 10" id="KW-1133">Transmembrane helix</keyword>
<keyword evidence="4" id="KW-0256">Endoplasmic reticulum</keyword>
<evidence type="ECO:0000256" key="8">
    <source>
        <dbReference type="ARBA" id="ARBA00023284"/>
    </source>
</evidence>
<dbReference type="PANTHER" id="PTHR46107">
    <property type="entry name" value="DUMPY: SHORTER THAN WILD-TYPE"/>
    <property type="match status" value="1"/>
</dbReference>
<reference evidence="14" key="1">
    <citation type="submission" date="2022-11" db="UniProtKB">
        <authorList>
            <consortium name="WormBaseParasite"/>
        </authorList>
    </citation>
    <scope>IDENTIFICATION</scope>
</reference>
<keyword evidence="3 11" id="KW-0732">Signal</keyword>
<keyword evidence="5" id="KW-0249">Electron transport</keyword>
<evidence type="ECO:0000256" key="7">
    <source>
        <dbReference type="ARBA" id="ARBA00023157"/>
    </source>
</evidence>
<comment type="subcellular location">
    <subcellularLocation>
        <location evidence="1">Endoplasmic reticulum membrane</location>
        <topology evidence="1">Single-pass membrane protein</topology>
    </subcellularLocation>
</comment>
<feature type="signal peptide" evidence="11">
    <location>
        <begin position="1"/>
        <end position="18"/>
    </location>
</feature>
<evidence type="ECO:0000256" key="5">
    <source>
        <dbReference type="ARBA" id="ARBA00022982"/>
    </source>
</evidence>
<organism evidence="13 14">
    <name type="scientific">Romanomermis culicivorax</name>
    <name type="common">Nematode worm</name>
    <dbReference type="NCBI Taxonomy" id="13658"/>
    <lineage>
        <taxon>Eukaryota</taxon>
        <taxon>Metazoa</taxon>
        <taxon>Ecdysozoa</taxon>
        <taxon>Nematoda</taxon>
        <taxon>Enoplea</taxon>
        <taxon>Dorylaimia</taxon>
        <taxon>Mermithida</taxon>
        <taxon>Mermithoidea</taxon>
        <taxon>Mermithidae</taxon>
        <taxon>Romanomermis</taxon>
    </lineage>
</organism>
<feature type="domain" description="Thioredoxin" evidence="12">
    <location>
        <begin position="30"/>
        <end position="118"/>
    </location>
</feature>
<dbReference type="GO" id="GO:0005789">
    <property type="term" value="C:endoplasmic reticulum membrane"/>
    <property type="evidence" value="ECO:0007669"/>
    <property type="project" value="UniProtKB-SubCell"/>
</dbReference>
<feature type="compositionally biased region" description="Basic residues" evidence="9">
    <location>
        <begin position="216"/>
        <end position="227"/>
    </location>
</feature>
<evidence type="ECO:0000256" key="4">
    <source>
        <dbReference type="ARBA" id="ARBA00022824"/>
    </source>
</evidence>
<evidence type="ECO:0000256" key="2">
    <source>
        <dbReference type="ARBA" id="ARBA00022448"/>
    </source>
</evidence>
<name>A0A915HTX2_ROMCU</name>
<dbReference type="InterPro" id="IPR036249">
    <property type="entry name" value="Thioredoxin-like_sf"/>
</dbReference>
<dbReference type="InterPro" id="IPR052454">
    <property type="entry name" value="TMX_domain-containing"/>
</dbReference>
<keyword evidence="8" id="KW-0676">Redox-active center</keyword>
<dbReference type="Proteomes" id="UP000887565">
    <property type="component" value="Unplaced"/>
</dbReference>
<feature type="compositionally biased region" description="Polar residues" evidence="9">
    <location>
        <begin position="246"/>
        <end position="256"/>
    </location>
</feature>
<evidence type="ECO:0000256" key="6">
    <source>
        <dbReference type="ARBA" id="ARBA00022989"/>
    </source>
</evidence>
<dbReference type="Pfam" id="PF00085">
    <property type="entry name" value="Thioredoxin"/>
    <property type="match status" value="1"/>
</dbReference>
<evidence type="ECO:0000256" key="3">
    <source>
        <dbReference type="ARBA" id="ARBA00022729"/>
    </source>
</evidence>
<dbReference type="SUPFAM" id="SSF52833">
    <property type="entry name" value="Thioredoxin-like"/>
    <property type="match status" value="1"/>
</dbReference>